<gene>
    <name evidence="3" type="ORF">CTHT_0050320</name>
</gene>
<dbReference type="InterPro" id="IPR040030">
    <property type="entry name" value="Ribosomal_mL57"/>
</dbReference>
<dbReference type="GO" id="GO:0004525">
    <property type="term" value="F:ribonuclease III activity"/>
    <property type="evidence" value="ECO:0007669"/>
    <property type="project" value="InterPro"/>
</dbReference>
<dbReference type="PANTHER" id="PTHR28160">
    <property type="entry name" value="54S RIBOSOMAL PROTEIN L15, MITOCHONDRIAL"/>
    <property type="match status" value="1"/>
</dbReference>
<accession>G0SCV2</accession>
<dbReference type="GO" id="GO:0003735">
    <property type="term" value="F:structural constituent of ribosome"/>
    <property type="evidence" value="ECO:0007669"/>
    <property type="project" value="InterPro"/>
</dbReference>
<feature type="compositionally biased region" description="Basic and acidic residues" evidence="1">
    <location>
        <begin position="55"/>
        <end position="64"/>
    </location>
</feature>
<dbReference type="GO" id="GO:0006396">
    <property type="term" value="P:RNA processing"/>
    <property type="evidence" value="ECO:0007669"/>
    <property type="project" value="InterPro"/>
</dbReference>
<dbReference type="HOGENOM" id="CLU_505252_0_0_1"/>
<evidence type="ECO:0000259" key="2">
    <source>
        <dbReference type="Pfam" id="PF14622"/>
    </source>
</evidence>
<dbReference type="GO" id="GO:0005762">
    <property type="term" value="C:mitochondrial large ribosomal subunit"/>
    <property type="evidence" value="ECO:0007669"/>
    <property type="project" value="InterPro"/>
</dbReference>
<dbReference type="EMBL" id="GL988045">
    <property type="protein sequence ID" value="EGS18435.1"/>
    <property type="molecule type" value="Genomic_DNA"/>
</dbReference>
<dbReference type="InterPro" id="IPR036389">
    <property type="entry name" value="RNase_III_sf"/>
</dbReference>
<evidence type="ECO:0000256" key="1">
    <source>
        <dbReference type="SAM" id="MobiDB-lite"/>
    </source>
</evidence>
<feature type="compositionally biased region" description="Low complexity" evidence="1">
    <location>
        <begin position="36"/>
        <end position="51"/>
    </location>
</feature>
<dbReference type="GeneID" id="18259070"/>
<dbReference type="FunFam" id="1.10.1520.10:FF:000018">
    <property type="entry name" value="RNase III domain protein"/>
    <property type="match status" value="1"/>
</dbReference>
<feature type="region of interest" description="Disordered" evidence="1">
    <location>
        <begin position="36"/>
        <end position="67"/>
    </location>
</feature>
<dbReference type="PANTHER" id="PTHR28160:SF1">
    <property type="entry name" value="LARGE RIBOSOMAL SUBUNIT PROTEIN ML57"/>
    <property type="match status" value="1"/>
</dbReference>
<proteinExistence type="predicted"/>
<dbReference type="eggNOG" id="ENOG502RXWY">
    <property type="taxonomic scope" value="Eukaryota"/>
</dbReference>
<dbReference type="Proteomes" id="UP000008066">
    <property type="component" value="Unassembled WGS sequence"/>
</dbReference>
<evidence type="ECO:0000313" key="3">
    <source>
        <dbReference type="EMBL" id="EGS18435.1"/>
    </source>
</evidence>
<dbReference type="InterPro" id="IPR000999">
    <property type="entry name" value="RNase_III_dom"/>
</dbReference>
<dbReference type="AlphaFoldDB" id="G0SCV2"/>
<sequence>MALTPSRSAFSSAWSAALSYSGRSQCLARLTRSFSSSTRCSSSSSSSETTTVEVQEDKRPERPRWSYTPERMLGPGFSINIVKDPSRKIWHNNDDPEKLDAMYNRLLGPNGDKMLPEEIKWLAITHKSFDQGRRGFNTRLAYFGRLIVALEATRSIMITPSPSQKAPERDQFGRMPFQHPALANVDKLNTRLPQDIVQKDKLAQLAVDVGLPAVVRWKPRMPEDLESSGLTVVLNTALYAIVGAISLQHGAEVAHRIHQLSVLVQLQLAEPDLDKVETASHGRYNDARLDGCQSLANTAPRPSLGWASGTCWVQANKDAGRVVPSKKKRLYLVPRIAQKLRPTPSLLFLLSVPSPDDGLDQGVDLSTQTMLLSLSLQVQPSRGVVVERILVQELVKQLNQLSLARRVRTLCVKIDVHDNGPMMSKVRLMVSLLMRNSSPRAHLLAQQIGKNGHLIQDSGQEGEKVLRSTAEVGTLAHLFPFLVLRCQVSSCVPPDNPVTNLLQQNERSAITLTRELIVGDFGTLQGNSLEILEICSVTS</sequence>
<organism evidence="4">
    <name type="scientific">Chaetomium thermophilum (strain DSM 1495 / CBS 144.50 / IMI 039719)</name>
    <name type="common">Thermochaetoides thermophila</name>
    <dbReference type="NCBI Taxonomy" id="759272"/>
    <lineage>
        <taxon>Eukaryota</taxon>
        <taxon>Fungi</taxon>
        <taxon>Dikarya</taxon>
        <taxon>Ascomycota</taxon>
        <taxon>Pezizomycotina</taxon>
        <taxon>Sordariomycetes</taxon>
        <taxon>Sordariomycetidae</taxon>
        <taxon>Sordariales</taxon>
        <taxon>Chaetomiaceae</taxon>
        <taxon>Thermochaetoides</taxon>
    </lineage>
</organism>
<dbReference type="SUPFAM" id="SSF69065">
    <property type="entry name" value="RNase III domain-like"/>
    <property type="match status" value="1"/>
</dbReference>
<dbReference type="GO" id="GO:0032543">
    <property type="term" value="P:mitochondrial translation"/>
    <property type="evidence" value="ECO:0007669"/>
    <property type="project" value="InterPro"/>
</dbReference>
<dbReference type="KEGG" id="cthr:CTHT_0050320"/>
<name>G0SCV2_CHATD</name>
<dbReference type="Pfam" id="PF14622">
    <property type="entry name" value="Ribonucleas_3_3"/>
    <property type="match status" value="1"/>
</dbReference>
<evidence type="ECO:0000313" key="4">
    <source>
        <dbReference type="Proteomes" id="UP000008066"/>
    </source>
</evidence>
<keyword evidence="4" id="KW-1185">Reference proteome</keyword>
<feature type="domain" description="RNase III" evidence="2">
    <location>
        <begin position="117"/>
        <end position="262"/>
    </location>
</feature>
<dbReference type="Gene3D" id="1.10.1520.10">
    <property type="entry name" value="Ribonuclease III domain"/>
    <property type="match status" value="1"/>
</dbReference>
<dbReference type="RefSeq" id="XP_006695380.1">
    <property type="nucleotide sequence ID" value="XM_006695317.1"/>
</dbReference>
<reference evidence="3 4" key="1">
    <citation type="journal article" date="2011" name="Cell">
        <title>Insight into structure and assembly of the nuclear pore complex by utilizing the genome of a eukaryotic thermophile.</title>
        <authorList>
            <person name="Amlacher S."/>
            <person name="Sarges P."/>
            <person name="Flemming D."/>
            <person name="van Noort V."/>
            <person name="Kunze R."/>
            <person name="Devos D.P."/>
            <person name="Arumugam M."/>
            <person name="Bork P."/>
            <person name="Hurt E."/>
        </authorList>
    </citation>
    <scope>NUCLEOTIDE SEQUENCE [LARGE SCALE GENOMIC DNA]</scope>
    <source>
        <strain evidence="4">DSM 1495 / CBS 144.50 / IMI 039719</strain>
    </source>
</reference>
<protein>
    <submittedName>
        <fullName evidence="3">Ribonuclease III-like protein</fullName>
    </submittedName>
</protein>
<dbReference type="OrthoDB" id="2281895at2759"/>